<keyword evidence="2" id="KW-0560">Oxidoreductase</keyword>
<organism evidence="2 3">
    <name type="scientific">Methanobrevibacter oralis</name>
    <dbReference type="NCBI Taxonomy" id="66851"/>
    <lineage>
        <taxon>Archaea</taxon>
        <taxon>Methanobacteriati</taxon>
        <taxon>Methanobacteriota</taxon>
        <taxon>Methanomada group</taxon>
        <taxon>Methanobacteria</taxon>
        <taxon>Methanobacteriales</taxon>
        <taxon>Methanobacteriaceae</taxon>
        <taxon>Methanobrevibacter</taxon>
    </lineage>
</organism>
<comment type="caution">
    <text evidence="2">The sequence shown here is derived from an EMBL/GenBank/DDBJ whole genome shotgun (WGS) entry which is preliminary data.</text>
</comment>
<protein>
    <submittedName>
        <fullName evidence="2">Epoxyqueuosine reductase</fullName>
        <ecNumber evidence="2">1.1.-.-</ecNumber>
    </submittedName>
</protein>
<dbReference type="Proteomes" id="UP000077428">
    <property type="component" value="Unassembled WGS sequence"/>
</dbReference>
<dbReference type="PROSITE" id="PS51379">
    <property type="entry name" value="4FE4S_FER_2"/>
    <property type="match status" value="1"/>
</dbReference>
<dbReference type="PROSITE" id="PS00198">
    <property type="entry name" value="4FE4S_FER_1"/>
    <property type="match status" value="1"/>
</dbReference>
<evidence type="ECO:0000313" key="3">
    <source>
        <dbReference type="Proteomes" id="UP000077428"/>
    </source>
</evidence>
<dbReference type="PATRIC" id="fig|66851.6.peg.33"/>
<dbReference type="GO" id="GO:0016491">
    <property type="term" value="F:oxidoreductase activity"/>
    <property type="evidence" value="ECO:0007669"/>
    <property type="project" value="UniProtKB-KW"/>
</dbReference>
<reference evidence="3" key="1">
    <citation type="journal article" date="2016" name="Genome Announc.">
        <title>Draft Genome Sequences of Methanobrevibacter curvatus DSM11111, Methanobrevibacter cuticularis DSM11139, Methanobrevibacter filiformis DSM11501, and Methanobrevibacter oralis DSM7256.</title>
        <authorList>
            <person name="Poehlein A."/>
            <person name="Seedorf H."/>
        </authorList>
    </citation>
    <scope>NUCLEOTIDE SEQUENCE [LARGE SCALE GENOMIC DNA]</scope>
    <source>
        <strain evidence="3">DSM 7256 / JCM 30027 / ZR</strain>
    </source>
</reference>
<proteinExistence type="predicted"/>
<dbReference type="EC" id="1.1.-.-" evidence="2"/>
<dbReference type="InterPro" id="IPR017896">
    <property type="entry name" value="4Fe4S_Fe-S-bd"/>
</dbReference>
<dbReference type="InterPro" id="IPR017900">
    <property type="entry name" value="4Fe4S_Fe_S_CS"/>
</dbReference>
<feature type="domain" description="4Fe-4S ferredoxin-type" evidence="1">
    <location>
        <begin position="150"/>
        <end position="179"/>
    </location>
</feature>
<dbReference type="PANTHER" id="PTHR42827:SF1">
    <property type="entry name" value="IRON-SULFUR CLUSTER-BINDING PROTEIN"/>
    <property type="match status" value="1"/>
</dbReference>
<accession>A0A166C8R2</accession>
<dbReference type="EMBL" id="LWMU01000011">
    <property type="protein sequence ID" value="KZX14246.1"/>
    <property type="molecule type" value="Genomic_DNA"/>
</dbReference>
<evidence type="ECO:0000259" key="1">
    <source>
        <dbReference type="PROSITE" id="PS51379"/>
    </source>
</evidence>
<sequence length="225" mass="25467">MVFEMELKKYLLDLGVSKVGFADIDGLASDFLDLPNGISLILKLPKKCVDYIENDEYDKYWMLFHKTMAEITKIALLGEEFIKNKGYNAFALTMDRNECDMEKLLSILPLKTIATKSGLGWIGRSSLFVCEEYGSAVCLSGILTDMPIEFAHSIEDSYCDDCEECQDACPVAAINPTKWNSRLNRSDIIDIEVCSEYVIDQFRKGSGCSKCLSECKLTQEYYKKI</sequence>
<dbReference type="STRING" id="66851.MBORA_00200"/>
<dbReference type="AlphaFoldDB" id="A0A166C8R2"/>
<dbReference type="OrthoDB" id="23478at2157"/>
<dbReference type="RefSeq" id="WP_042692506.1">
    <property type="nucleotide sequence ID" value="NZ_CABMAB010000008.1"/>
</dbReference>
<evidence type="ECO:0000313" key="2">
    <source>
        <dbReference type="EMBL" id="KZX14246.1"/>
    </source>
</evidence>
<gene>
    <name evidence="2" type="primary">queG</name>
    <name evidence="2" type="ORF">MBORA_00200</name>
</gene>
<name>A0A166C8R2_METOA</name>
<dbReference type="PANTHER" id="PTHR42827">
    <property type="entry name" value="IRON-SULFUR CLUSTER-BINDING PROTEIN-RELATED"/>
    <property type="match status" value="1"/>
</dbReference>
<keyword evidence="3" id="KW-1185">Reference proteome</keyword>